<feature type="transmembrane region" description="Helical" evidence="1">
    <location>
        <begin position="7"/>
        <end position="28"/>
    </location>
</feature>
<evidence type="ECO:0000313" key="2">
    <source>
        <dbReference type="EMBL" id="SEL04793.1"/>
    </source>
</evidence>
<gene>
    <name evidence="2" type="ORF">SAMN05216469_11078</name>
</gene>
<dbReference type="EMBL" id="FOAT01000010">
    <property type="protein sequence ID" value="SEL04793.1"/>
    <property type="molecule type" value="Genomic_DNA"/>
</dbReference>
<dbReference type="OrthoDB" id="1820122at2"/>
<evidence type="ECO:0000256" key="1">
    <source>
        <dbReference type="SAM" id="Phobius"/>
    </source>
</evidence>
<name>A0A1H7M0Q0_RUMAL</name>
<keyword evidence="1" id="KW-0812">Transmembrane</keyword>
<dbReference type="AlphaFoldDB" id="A0A1H7M0Q0"/>
<dbReference type="RefSeq" id="WP_074834005.1">
    <property type="nucleotide sequence ID" value="NZ_FOAT01000010.1"/>
</dbReference>
<keyword evidence="1" id="KW-0472">Membrane</keyword>
<feature type="transmembrane region" description="Helical" evidence="1">
    <location>
        <begin position="111"/>
        <end position="129"/>
    </location>
</feature>
<sequence length="217" mass="24009">MKKPNMAATAVIFFIFGILVPAVLLWVVTFGMDESREYKENGIKVNCTVIGTSVTGSSSRPKVKYKSPDGDWIEADCIANGKVMMGQKIEGYVMPDDPKNVYCPPDMALKMVFYALAAAAFIGGGVALFKGLKDRRKYNILIKNGVPCKAQLTSWHKNDSGLMNIQLRVFRRNGEEEIINVEALKGTPIVGEYYDILMSEDDKGRVTAALNDERLSI</sequence>
<organism evidence="2 3">
    <name type="scientific">Ruminococcus albus</name>
    <dbReference type="NCBI Taxonomy" id="1264"/>
    <lineage>
        <taxon>Bacteria</taxon>
        <taxon>Bacillati</taxon>
        <taxon>Bacillota</taxon>
        <taxon>Clostridia</taxon>
        <taxon>Eubacteriales</taxon>
        <taxon>Oscillospiraceae</taxon>
        <taxon>Ruminococcus</taxon>
    </lineage>
</organism>
<evidence type="ECO:0008006" key="4">
    <source>
        <dbReference type="Google" id="ProtNLM"/>
    </source>
</evidence>
<reference evidence="2 3" key="1">
    <citation type="submission" date="2016-10" db="EMBL/GenBank/DDBJ databases">
        <authorList>
            <person name="de Groot N.N."/>
        </authorList>
    </citation>
    <scope>NUCLEOTIDE SEQUENCE [LARGE SCALE GENOMIC DNA]</scope>
    <source>
        <strain evidence="2 3">KH2T6</strain>
    </source>
</reference>
<dbReference type="Proteomes" id="UP000186015">
    <property type="component" value="Unassembled WGS sequence"/>
</dbReference>
<evidence type="ECO:0000313" key="3">
    <source>
        <dbReference type="Proteomes" id="UP000186015"/>
    </source>
</evidence>
<accession>A0A1H7M0Q0</accession>
<keyword evidence="1" id="KW-1133">Transmembrane helix</keyword>
<protein>
    <recommendedName>
        <fullName evidence="4">DUF3592 domain-containing protein</fullName>
    </recommendedName>
</protein>
<proteinExistence type="predicted"/>